<feature type="transmembrane region" description="Helical" evidence="1">
    <location>
        <begin position="60"/>
        <end position="79"/>
    </location>
</feature>
<keyword evidence="1" id="KW-1133">Transmembrane helix</keyword>
<dbReference type="EMBL" id="JBHUIT010000002">
    <property type="protein sequence ID" value="MFD2255801.1"/>
    <property type="molecule type" value="Genomic_DNA"/>
</dbReference>
<keyword evidence="4" id="KW-1185">Reference proteome</keyword>
<evidence type="ECO:0000313" key="4">
    <source>
        <dbReference type="Proteomes" id="UP001597375"/>
    </source>
</evidence>
<dbReference type="Pfam" id="PF13387">
    <property type="entry name" value="Lnb_N"/>
    <property type="match status" value="1"/>
</dbReference>
<gene>
    <name evidence="3" type="ORF">ACFSSA_03850</name>
</gene>
<evidence type="ECO:0000256" key="1">
    <source>
        <dbReference type="SAM" id="Phobius"/>
    </source>
</evidence>
<comment type="caution">
    <text evidence="3">The sequence shown here is derived from an EMBL/GenBank/DDBJ whole genome shotgun (WGS) entry which is preliminary data.</text>
</comment>
<reference evidence="4" key="1">
    <citation type="journal article" date="2019" name="Int. J. Syst. Evol. Microbiol.">
        <title>The Global Catalogue of Microorganisms (GCM) 10K type strain sequencing project: providing services to taxonomists for standard genome sequencing and annotation.</title>
        <authorList>
            <consortium name="The Broad Institute Genomics Platform"/>
            <consortium name="The Broad Institute Genome Sequencing Center for Infectious Disease"/>
            <person name="Wu L."/>
            <person name="Ma J."/>
        </authorList>
    </citation>
    <scope>NUCLEOTIDE SEQUENCE [LARGE SCALE GENOMIC DNA]</scope>
    <source>
        <strain evidence="4">CGMCC 4.7106</strain>
    </source>
</reference>
<accession>A0ABW5D890</accession>
<proteinExistence type="predicted"/>
<evidence type="ECO:0000313" key="3">
    <source>
        <dbReference type="EMBL" id="MFD2255801.1"/>
    </source>
</evidence>
<feature type="transmembrane region" description="Helical" evidence="1">
    <location>
        <begin position="7"/>
        <end position="28"/>
    </location>
</feature>
<evidence type="ECO:0000259" key="2">
    <source>
        <dbReference type="Pfam" id="PF13387"/>
    </source>
</evidence>
<sequence>MNRTRVIFLKIFKCLLAIWIFGLIWFNGPIAGHNLWNPLLAILWLIALILVISKLPAGKAMMSGQLAFFVLPVAVFSLIRPSNHRDWQVSSSRTPYATLTGNLVTVHEIRSFDYDADGNEIPHWSTRTYNLENLVAMDVFMTHWKSDYAGHPLFSFDFGAEGHLAFSIEARLEKDESYQLLSGLYRRYELIYIACEESDAVRARSHYRDNESVHIYRTIASPQQARARFMEFVRTMNQLREKPRFYNILTSNCTTAVRSQMDGGFPMDWRIIANGKLDELLYERNILETAGLSFAQLKERSYLDPLVIGNPGKERYSSRIRDGRPGF</sequence>
<keyword evidence="1" id="KW-0472">Membrane</keyword>
<dbReference type="RefSeq" id="WP_386818474.1">
    <property type="nucleotide sequence ID" value="NZ_JBHUIT010000002.1"/>
</dbReference>
<protein>
    <submittedName>
        <fullName evidence="3">DUF4105 domain-containing protein</fullName>
    </submittedName>
</protein>
<name>A0ABW5D890_9BACT</name>
<organism evidence="3 4">
    <name type="scientific">Luteolibacter algae</name>
    <dbReference type="NCBI Taxonomy" id="454151"/>
    <lineage>
        <taxon>Bacteria</taxon>
        <taxon>Pseudomonadati</taxon>
        <taxon>Verrucomicrobiota</taxon>
        <taxon>Verrucomicrobiia</taxon>
        <taxon>Verrucomicrobiales</taxon>
        <taxon>Verrucomicrobiaceae</taxon>
        <taxon>Luteolibacter</taxon>
    </lineage>
</organism>
<keyword evidence="1" id="KW-0812">Transmembrane</keyword>
<feature type="transmembrane region" description="Helical" evidence="1">
    <location>
        <begin position="34"/>
        <end position="53"/>
    </location>
</feature>
<dbReference type="Proteomes" id="UP001597375">
    <property type="component" value="Unassembled WGS sequence"/>
</dbReference>
<dbReference type="InterPro" id="IPR025178">
    <property type="entry name" value="Lnb_N"/>
</dbReference>
<feature type="domain" description="Lnb N-terminal periplasmic" evidence="2">
    <location>
        <begin position="122"/>
        <end position="262"/>
    </location>
</feature>